<dbReference type="KEGG" id="dko:I596_2188"/>
<sequence length="744" mass="76682">MARVAVHLSLAVTTLTGFSQRADAAILTVGAPGSGCNHTLVQAAVNAANGSPGADEVRIARSATWTAQQITINTDQELHLTGGYATCTSATPDGTKTVLSGAGGDARPVLTVRGNGFVYLRNLTIRDGDQAGDDNGGGIFYEGGGILDIAETLVTANTANDGGGIHATGTTTTAEVVLGANVTISSNIARNSGGGMVSRSLETSIVGPGTTLIFNEALGQDGGGYGGGLVVVSDQLPSYAYVTSNGVGGLGVLYANEAKYGGGIAVLVGGGSDSDAEARIHSTDPQQPVRIHANRASVAGGGVYVREIDVGFNSPIARLWRTAVNDNTAPDGAAIHAEGTGSVIVTTFSGAPSAPLGTPQNQIIGNFTGNSTGAVLRTANGHVELDRVEIRGNEGGRLLYATDRPYSWIRNSLIAGNNVAQELIRSADEDGISLTLSHVTITGNAIGAPHVLFVDHGFSFDRSLVAQPGKVTLPASSGERDIQYVLTNDPSNMAGAFFLADPRFVDPTTGDYHLRAGSTAVDFAPLEGGSDLEGRPHTTDMPIGGITGRTADAGAYERPALQPLVLNSDFNTDLGFWTGLSESFWDGTTNASGSTGSGSVRIPPVGDPENAGSPSVIGRSQCVHLPGPGRYRLNGWGKVSGTMFEINSVMLRWELRHNGGPASCENGPYDATGTHILAGSNTWSRPANGAVIEVPEAVWARNTSLTIKLDTAGNQTPPTGWFDGITLDLDDGTDTIFKNGFEAL</sequence>
<accession>A0A160DVJ7</accession>
<keyword evidence="3" id="KW-1185">Reference proteome</keyword>
<dbReference type="EMBL" id="CP015249">
    <property type="protein sequence ID" value="ANB18200.1"/>
    <property type="molecule type" value="Genomic_DNA"/>
</dbReference>
<feature type="compositionally biased region" description="Low complexity" evidence="1">
    <location>
        <begin position="588"/>
        <end position="599"/>
    </location>
</feature>
<dbReference type="SUPFAM" id="SSF51126">
    <property type="entry name" value="Pectin lyase-like"/>
    <property type="match status" value="2"/>
</dbReference>
<evidence type="ECO:0000313" key="3">
    <source>
        <dbReference type="Proteomes" id="UP000076830"/>
    </source>
</evidence>
<dbReference type="InterPro" id="IPR006626">
    <property type="entry name" value="PbH1"/>
</dbReference>
<dbReference type="InterPro" id="IPR011050">
    <property type="entry name" value="Pectin_lyase_fold/virulence"/>
</dbReference>
<dbReference type="AlphaFoldDB" id="A0A160DVJ7"/>
<gene>
    <name evidence="2" type="ORF">I596_2188</name>
</gene>
<evidence type="ECO:0000256" key="1">
    <source>
        <dbReference type="SAM" id="MobiDB-lite"/>
    </source>
</evidence>
<dbReference type="PATRIC" id="fig|1300342.3.peg.2132"/>
<dbReference type="Proteomes" id="UP000076830">
    <property type="component" value="Chromosome"/>
</dbReference>
<dbReference type="STRING" id="1300342.I596_2188"/>
<organism evidence="2 3">
    <name type="scientific">Dokdonella koreensis DS-123</name>
    <dbReference type="NCBI Taxonomy" id="1300342"/>
    <lineage>
        <taxon>Bacteria</taxon>
        <taxon>Pseudomonadati</taxon>
        <taxon>Pseudomonadota</taxon>
        <taxon>Gammaproteobacteria</taxon>
        <taxon>Lysobacterales</taxon>
        <taxon>Rhodanobacteraceae</taxon>
        <taxon>Dokdonella</taxon>
    </lineage>
</organism>
<protein>
    <submittedName>
        <fullName evidence="2">Extracellular nuclease</fullName>
    </submittedName>
</protein>
<dbReference type="Gene3D" id="2.60.120.260">
    <property type="entry name" value="Galactose-binding domain-like"/>
    <property type="match status" value="1"/>
</dbReference>
<reference evidence="2 3" key="1">
    <citation type="submission" date="2016-04" db="EMBL/GenBank/DDBJ databases">
        <title>Complete genome sequence of Dokdonella koreensis DS-123T.</title>
        <authorList>
            <person name="Kim J.F."/>
            <person name="Lee H."/>
            <person name="Kwak M.-J."/>
        </authorList>
    </citation>
    <scope>NUCLEOTIDE SEQUENCE [LARGE SCALE GENOMIC DNA]</scope>
    <source>
        <strain evidence="2 3">DS-123</strain>
    </source>
</reference>
<proteinExistence type="predicted"/>
<dbReference type="SMART" id="SM00710">
    <property type="entry name" value="PbH1"/>
    <property type="match status" value="5"/>
</dbReference>
<evidence type="ECO:0000313" key="2">
    <source>
        <dbReference type="EMBL" id="ANB18200.1"/>
    </source>
</evidence>
<feature type="region of interest" description="Disordered" evidence="1">
    <location>
        <begin position="588"/>
        <end position="618"/>
    </location>
</feature>
<name>A0A160DVJ7_9GAMM</name>